<name>A0A2A2AH56_9BURK</name>
<accession>A0A2A2AH56</accession>
<comment type="caution">
    <text evidence="3">The sequence shown here is derived from an EMBL/GenBank/DDBJ whole genome shotgun (WGS) entry which is preliminary data.</text>
</comment>
<evidence type="ECO:0000313" key="3">
    <source>
        <dbReference type="EMBL" id="PAT37895.1"/>
    </source>
</evidence>
<proteinExistence type="inferred from homology"/>
<keyword evidence="2" id="KW-1277">Toxin-antitoxin system</keyword>
<reference evidence="3 4" key="1">
    <citation type="submission" date="2017-08" db="EMBL/GenBank/DDBJ databases">
        <title>WGS of Clinical strains of the CDC Group NO-1 linked to zoonotic infections in humans.</title>
        <authorList>
            <person name="Bernier A.-M."/>
            <person name="Bernard K."/>
        </authorList>
    </citation>
    <scope>NUCLEOTIDE SEQUENCE [LARGE SCALE GENOMIC DNA]</scope>
    <source>
        <strain evidence="3 4">NML79-0751</strain>
    </source>
</reference>
<dbReference type="AlphaFoldDB" id="A0A2A2AH56"/>
<dbReference type="InterPro" id="IPR035093">
    <property type="entry name" value="RelE/ParE_toxin_dom_sf"/>
</dbReference>
<sequence length="118" mass="13517">MKALLPVIPRTLARQDVDQALERYLREQAVPAALGLIDALEQAYAQIARHPTTGSPRYAHELDLPGLRSWPLKRYPYLVFYVARSDHIDVWRVRHERRDTPVWLHPDAPSASDSDPQG</sequence>
<dbReference type="Gene3D" id="3.30.2310.20">
    <property type="entry name" value="RelE-like"/>
    <property type="match status" value="1"/>
</dbReference>
<dbReference type="EMBL" id="NSJD01000035">
    <property type="protein sequence ID" value="PAT37895.1"/>
    <property type="molecule type" value="Genomic_DNA"/>
</dbReference>
<dbReference type="PANTHER" id="PTHR33755">
    <property type="entry name" value="TOXIN PARE1-RELATED"/>
    <property type="match status" value="1"/>
</dbReference>
<evidence type="ECO:0000256" key="2">
    <source>
        <dbReference type="ARBA" id="ARBA00022649"/>
    </source>
</evidence>
<comment type="similarity">
    <text evidence="1">Belongs to the RelE toxin family.</text>
</comment>
<dbReference type="InterPro" id="IPR007712">
    <property type="entry name" value="RelE/ParE_toxin"/>
</dbReference>
<dbReference type="PANTHER" id="PTHR33755:SF8">
    <property type="entry name" value="TOXIN PARE2"/>
    <property type="match status" value="1"/>
</dbReference>
<evidence type="ECO:0000256" key="1">
    <source>
        <dbReference type="ARBA" id="ARBA00006226"/>
    </source>
</evidence>
<evidence type="ECO:0000313" key="4">
    <source>
        <dbReference type="Proteomes" id="UP000218644"/>
    </source>
</evidence>
<dbReference type="RefSeq" id="WP_095557863.1">
    <property type="nucleotide sequence ID" value="NZ_NSJD01000035.1"/>
</dbReference>
<dbReference type="Pfam" id="PF05016">
    <property type="entry name" value="ParE_toxin"/>
    <property type="match status" value="1"/>
</dbReference>
<organism evidence="3 4">
    <name type="scientific">Vandammella animalimorsus</name>
    <dbReference type="NCBI Taxonomy" id="2029117"/>
    <lineage>
        <taxon>Bacteria</taxon>
        <taxon>Pseudomonadati</taxon>
        <taxon>Pseudomonadota</taxon>
        <taxon>Betaproteobacteria</taxon>
        <taxon>Burkholderiales</taxon>
        <taxon>Comamonadaceae</taxon>
        <taxon>Vandammella</taxon>
    </lineage>
</organism>
<dbReference type="Proteomes" id="UP000218644">
    <property type="component" value="Unassembled WGS sequence"/>
</dbReference>
<protein>
    <submittedName>
        <fullName evidence="3">Plasmid stabilization protein</fullName>
    </submittedName>
</protein>
<dbReference type="InterPro" id="IPR051803">
    <property type="entry name" value="TA_system_RelE-like_toxin"/>
</dbReference>
<gene>
    <name evidence="3" type="ORF">CK623_13395</name>
</gene>